<accession>F3ZRH5</accession>
<keyword evidence="1" id="KW-0472">Membrane</keyword>
<dbReference type="GO" id="GO:0004175">
    <property type="term" value="F:endopeptidase activity"/>
    <property type="evidence" value="ECO:0007669"/>
    <property type="project" value="UniProtKB-ARBA"/>
</dbReference>
<sequence>MKGLIKIAGVLGLFLIVKFFVFISFSIGSDFFVDKDTVDQVVFNSKLIGYSTFISSIITLLVLYFWKPIRGIVDKWQKLSPFYLTLCLILGFLGAALNSFILSFFVDSQQEMMEQSKVLLHSGIIGLFSIAILVPILEEIVFRRILIEILIKEVNPAIAIVISALVFGVLHGQPVQMLGATLLGLLFGWIYYQSKSILPSILIHIINNASFLMVLNYTEGSLEETVDDSYWSVQHPYGWIVFLVTLIVFSVVARVVYQKSRSRS</sequence>
<feature type="transmembrane region" description="Helical" evidence="1">
    <location>
        <begin position="197"/>
        <end position="217"/>
    </location>
</feature>
<evidence type="ECO:0000256" key="1">
    <source>
        <dbReference type="SAM" id="Phobius"/>
    </source>
</evidence>
<dbReference type="Proteomes" id="UP000018439">
    <property type="component" value="Chromosome"/>
</dbReference>
<dbReference type="STRING" id="679937.Bcop_0482"/>
<dbReference type="EMBL" id="CM001167">
    <property type="protein sequence ID" value="EGJ70700.1"/>
    <property type="molecule type" value="Genomic_DNA"/>
</dbReference>
<organism evidence="3 4">
    <name type="scientific">Bacteroides coprosuis DSM 18011</name>
    <dbReference type="NCBI Taxonomy" id="679937"/>
    <lineage>
        <taxon>Bacteria</taxon>
        <taxon>Pseudomonadati</taxon>
        <taxon>Bacteroidota</taxon>
        <taxon>Bacteroidia</taxon>
        <taxon>Bacteroidales</taxon>
        <taxon>Bacteroidaceae</taxon>
        <taxon>Bacteroides</taxon>
    </lineage>
</organism>
<keyword evidence="4" id="KW-1185">Reference proteome</keyword>
<feature type="domain" description="CAAX prenyl protease 2/Lysostaphin resistance protein A-like" evidence="2">
    <location>
        <begin position="124"/>
        <end position="209"/>
    </location>
</feature>
<feature type="transmembrane region" description="Helical" evidence="1">
    <location>
        <begin position="47"/>
        <end position="66"/>
    </location>
</feature>
<gene>
    <name evidence="3" type="ORF">Bcop_0482</name>
</gene>
<protein>
    <submittedName>
        <fullName evidence="3">Abortive infection protein</fullName>
    </submittedName>
</protein>
<feature type="transmembrane region" description="Helical" evidence="1">
    <location>
        <begin position="118"/>
        <end position="137"/>
    </location>
</feature>
<evidence type="ECO:0000259" key="2">
    <source>
        <dbReference type="Pfam" id="PF02517"/>
    </source>
</evidence>
<evidence type="ECO:0000313" key="4">
    <source>
        <dbReference type="Proteomes" id="UP000018439"/>
    </source>
</evidence>
<dbReference type="AlphaFoldDB" id="F3ZRH5"/>
<dbReference type="PANTHER" id="PTHR36435">
    <property type="entry name" value="SLR1288 PROTEIN"/>
    <property type="match status" value="1"/>
</dbReference>
<dbReference type="OrthoDB" id="158986at2"/>
<keyword evidence="1" id="KW-1133">Transmembrane helix</keyword>
<feature type="transmembrane region" description="Helical" evidence="1">
    <location>
        <begin position="82"/>
        <end position="106"/>
    </location>
</feature>
<feature type="transmembrane region" description="Helical" evidence="1">
    <location>
        <begin position="7"/>
        <end position="27"/>
    </location>
</feature>
<name>F3ZRH5_9BACE</name>
<feature type="transmembrane region" description="Helical" evidence="1">
    <location>
        <begin position="149"/>
        <end position="169"/>
    </location>
</feature>
<proteinExistence type="predicted"/>
<dbReference type="InterPro" id="IPR003675">
    <property type="entry name" value="Rce1/LyrA-like_dom"/>
</dbReference>
<dbReference type="GO" id="GO:0080120">
    <property type="term" value="P:CAAX-box protein maturation"/>
    <property type="evidence" value="ECO:0007669"/>
    <property type="project" value="UniProtKB-ARBA"/>
</dbReference>
<feature type="transmembrane region" description="Helical" evidence="1">
    <location>
        <begin position="237"/>
        <end position="257"/>
    </location>
</feature>
<dbReference type="eggNOG" id="COG1266">
    <property type="taxonomic scope" value="Bacteria"/>
</dbReference>
<dbReference type="Pfam" id="PF02517">
    <property type="entry name" value="Rce1-like"/>
    <property type="match status" value="1"/>
</dbReference>
<dbReference type="InterPro" id="IPR052710">
    <property type="entry name" value="CAAX_protease"/>
</dbReference>
<dbReference type="HOGENOM" id="CLU_066413_1_1_10"/>
<keyword evidence="1" id="KW-0812">Transmembrane</keyword>
<dbReference type="PANTHER" id="PTHR36435:SF1">
    <property type="entry name" value="CAAX AMINO TERMINAL PROTEASE FAMILY PROTEIN"/>
    <property type="match status" value="1"/>
</dbReference>
<feature type="transmembrane region" description="Helical" evidence="1">
    <location>
        <begin position="175"/>
        <end position="192"/>
    </location>
</feature>
<evidence type="ECO:0000313" key="3">
    <source>
        <dbReference type="EMBL" id="EGJ70700.1"/>
    </source>
</evidence>
<reference evidence="3 4" key="1">
    <citation type="journal article" date="2011" name="Stand. Genomic Sci.">
        <title>Non-contiguous finished genome sequence of Bacteroides coprosuis type strain (PC139).</title>
        <authorList>
            <person name="Land M."/>
            <person name="Held B."/>
            <person name="Gronow S."/>
            <person name="Abt B."/>
            <person name="Lucas S."/>
            <person name="Del Rio T.G."/>
            <person name="Nolan M."/>
            <person name="Tice H."/>
            <person name="Cheng J.F."/>
            <person name="Pitluck S."/>
            <person name="Liolios K."/>
            <person name="Pagani I."/>
            <person name="Ivanova N."/>
            <person name="Mavromatis K."/>
            <person name="Mikhailova N."/>
            <person name="Pati A."/>
            <person name="Tapia R."/>
            <person name="Han C."/>
            <person name="Goodwin L."/>
            <person name="Chen A."/>
            <person name="Palaniappan K."/>
            <person name="Hauser L."/>
            <person name="Brambilla E.M."/>
            <person name="Rohde M."/>
            <person name="Goker M."/>
            <person name="Detter J.C."/>
            <person name="Woyke T."/>
            <person name="Bristow J."/>
            <person name="Eisen J.A."/>
            <person name="Markowitz V."/>
            <person name="Hugenholtz P."/>
            <person name="Kyrpides N.C."/>
            <person name="Klenk H.P."/>
            <person name="Lapidus A."/>
        </authorList>
    </citation>
    <scope>NUCLEOTIDE SEQUENCE [LARGE SCALE GENOMIC DNA]</scope>
    <source>
        <strain evidence="3 4">DSM 18011</strain>
    </source>
</reference>